<feature type="compositionally biased region" description="Polar residues" evidence="1">
    <location>
        <begin position="126"/>
        <end position="152"/>
    </location>
</feature>
<name>A0A834YCG8_TETSI</name>
<organism evidence="2 3">
    <name type="scientific">Tetracentron sinense</name>
    <name type="common">Spur-leaf</name>
    <dbReference type="NCBI Taxonomy" id="13715"/>
    <lineage>
        <taxon>Eukaryota</taxon>
        <taxon>Viridiplantae</taxon>
        <taxon>Streptophyta</taxon>
        <taxon>Embryophyta</taxon>
        <taxon>Tracheophyta</taxon>
        <taxon>Spermatophyta</taxon>
        <taxon>Magnoliopsida</taxon>
        <taxon>Trochodendrales</taxon>
        <taxon>Trochodendraceae</taxon>
        <taxon>Tetracentron</taxon>
    </lineage>
</organism>
<proteinExistence type="predicted"/>
<gene>
    <name evidence="2" type="ORF">HHK36_029882</name>
</gene>
<dbReference type="EMBL" id="JABCRI010000023">
    <property type="protein sequence ID" value="KAF8378539.1"/>
    <property type="molecule type" value="Genomic_DNA"/>
</dbReference>
<feature type="region of interest" description="Disordered" evidence="1">
    <location>
        <begin position="126"/>
        <end position="185"/>
    </location>
</feature>
<dbReference type="OrthoDB" id="912875at2759"/>
<dbReference type="Proteomes" id="UP000655225">
    <property type="component" value="Unassembled WGS sequence"/>
</dbReference>
<reference evidence="2 3" key="1">
    <citation type="submission" date="2020-04" db="EMBL/GenBank/DDBJ databases">
        <title>Plant Genome Project.</title>
        <authorList>
            <person name="Zhang R.-G."/>
        </authorList>
    </citation>
    <scope>NUCLEOTIDE SEQUENCE [LARGE SCALE GENOMIC DNA]</scope>
    <source>
        <strain evidence="2">YNK0</strain>
        <tissue evidence="2">Leaf</tissue>
    </source>
</reference>
<sequence>MRCWHRVNQTYQPDEIPQTLVAMTLHDDKDTAWFPDIEASTHMTFDPGATETPSLGPSPMLNVDSSEGPVTSQATSEARKAITISSTQPSYMISPSQPTSTTLGPSLKNEKLRAFICCNMEEIPNSGNGLQLGTSETLSPQGPSRSSHNPSHSFHLDTELPDPASNTMSTAPCPPPKSALVTRSQSGIVKHNPKYLYSAEAIPAEPKSIKTALRHSSWLLAIQEELAALHDNDT</sequence>
<dbReference type="AlphaFoldDB" id="A0A834YCG8"/>
<evidence type="ECO:0000313" key="3">
    <source>
        <dbReference type="Proteomes" id="UP000655225"/>
    </source>
</evidence>
<accession>A0A834YCG8</accession>
<evidence type="ECO:0000256" key="1">
    <source>
        <dbReference type="SAM" id="MobiDB-lite"/>
    </source>
</evidence>
<protein>
    <submittedName>
        <fullName evidence="2">Uncharacterized protein</fullName>
    </submittedName>
</protein>
<comment type="caution">
    <text evidence="2">The sequence shown here is derived from an EMBL/GenBank/DDBJ whole genome shotgun (WGS) entry which is preliminary data.</text>
</comment>
<evidence type="ECO:0000313" key="2">
    <source>
        <dbReference type="EMBL" id="KAF8378539.1"/>
    </source>
</evidence>
<keyword evidence="3" id="KW-1185">Reference proteome</keyword>